<dbReference type="VEuPathDB" id="FungiDB:MPH_13568"/>
<dbReference type="STRING" id="1126212.K2R5D8"/>
<evidence type="ECO:0000313" key="3">
    <source>
        <dbReference type="Proteomes" id="UP000007129"/>
    </source>
</evidence>
<dbReference type="Proteomes" id="UP000007129">
    <property type="component" value="Unassembled WGS sequence"/>
</dbReference>
<dbReference type="InParanoid" id="K2R5D8"/>
<comment type="caution">
    <text evidence="2">The sequence shown here is derived from an EMBL/GenBank/DDBJ whole genome shotgun (WGS) entry which is preliminary data.</text>
</comment>
<dbReference type="HOGENOM" id="CLU_1057968_0_0_1"/>
<protein>
    <submittedName>
        <fullName evidence="2">Nitrate assimilation regulatory protein nirA</fullName>
    </submittedName>
</protein>
<dbReference type="OrthoDB" id="1919336at2759"/>
<dbReference type="EMBL" id="AHHD01000692">
    <property type="protein sequence ID" value="EKG09403.1"/>
    <property type="molecule type" value="Genomic_DNA"/>
</dbReference>
<gene>
    <name evidence="2" type="ORF">MPH_13568</name>
</gene>
<sequence length="263" mass="28747">MAAVKARNEALQADVNTLRAALLALQTTSLSEASQPCTNITADDNSDGLITDPDPLDALFTASIDNSKPLPPVKPITSLQLPDALKCKRSVLAFFRCSGSLFHIFKPDDGIALFNQVYAVGSVPSRATLSELFAIAAIGSHYENTSMAWDSCEAFFTLARLYFDDVIDACPLRGMRVSVLLAMWNIMCKHTVALAYIETGLALAEASNVRGQLRPLSIDDDSWVNYKGVFNTLMFLEHWISATTGHVRASGRCQAMFQVFILF</sequence>
<reference evidence="2 3" key="1">
    <citation type="journal article" date="2012" name="BMC Genomics">
        <title>Tools to kill: Genome of one of the most destructive plant pathogenic fungi Macrophomina phaseolina.</title>
        <authorList>
            <person name="Islam M.S."/>
            <person name="Haque M.S."/>
            <person name="Islam M.M."/>
            <person name="Emdad E.M."/>
            <person name="Halim A."/>
            <person name="Hossen Q.M.M."/>
            <person name="Hossain M.Z."/>
            <person name="Ahmed B."/>
            <person name="Rahim S."/>
            <person name="Rahman M.S."/>
            <person name="Alam M.M."/>
            <person name="Hou S."/>
            <person name="Wan X."/>
            <person name="Saito J.A."/>
            <person name="Alam M."/>
        </authorList>
    </citation>
    <scope>NUCLEOTIDE SEQUENCE [LARGE SCALE GENOMIC DNA]</scope>
    <source>
        <strain evidence="2 3">MS6</strain>
    </source>
</reference>
<organism evidence="2 3">
    <name type="scientific">Macrophomina phaseolina (strain MS6)</name>
    <name type="common">Charcoal rot fungus</name>
    <dbReference type="NCBI Taxonomy" id="1126212"/>
    <lineage>
        <taxon>Eukaryota</taxon>
        <taxon>Fungi</taxon>
        <taxon>Dikarya</taxon>
        <taxon>Ascomycota</taxon>
        <taxon>Pezizomycotina</taxon>
        <taxon>Dothideomycetes</taxon>
        <taxon>Dothideomycetes incertae sedis</taxon>
        <taxon>Botryosphaeriales</taxon>
        <taxon>Botryosphaeriaceae</taxon>
        <taxon>Macrophomina</taxon>
    </lineage>
</organism>
<dbReference type="CDD" id="cd12148">
    <property type="entry name" value="fungal_TF_MHR"/>
    <property type="match status" value="1"/>
</dbReference>
<dbReference type="AlphaFoldDB" id="K2R5D8"/>
<proteinExistence type="predicted"/>
<evidence type="ECO:0000256" key="1">
    <source>
        <dbReference type="SAM" id="Coils"/>
    </source>
</evidence>
<evidence type="ECO:0000313" key="2">
    <source>
        <dbReference type="EMBL" id="EKG09403.1"/>
    </source>
</evidence>
<keyword evidence="1" id="KW-0175">Coiled coil</keyword>
<feature type="coiled-coil region" evidence="1">
    <location>
        <begin position="1"/>
        <end position="28"/>
    </location>
</feature>
<accession>K2R5D8</accession>
<name>K2R5D8_MACPH</name>